<evidence type="ECO:0000313" key="2">
    <source>
        <dbReference type="Proteomes" id="UP000245838"/>
    </source>
</evidence>
<dbReference type="AlphaFoldDB" id="A0A193QF46"/>
<protein>
    <submittedName>
        <fullName evidence="1">Uncharacterized protein</fullName>
    </submittedName>
</protein>
<proteinExistence type="predicted"/>
<reference evidence="1 2" key="1">
    <citation type="submission" date="2015-05" db="EMBL/GenBank/DDBJ databases">
        <authorList>
            <person name="Goodhead I."/>
        </authorList>
    </citation>
    <scope>NUCLEOTIDE SEQUENCE [LARGE SCALE GENOMIC DNA]</scope>
    <source>
        <strain evidence="2">morsitans</strain>
    </source>
</reference>
<sequence length="81" mass="8756">MKKSTLQVSAEPDITSDPLHELIRHGARQLMAAVLTMGVMPSSVTVICHSVQQRVAAALSEASKKRRSVAAMAVSARHIHR</sequence>
<name>A0A193QF46_SODGM</name>
<dbReference type="EMBL" id="LN854557">
    <property type="protein sequence ID" value="CRL43772.1"/>
    <property type="molecule type" value="Genomic_DNA"/>
</dbReference>
<accession>A0A193QF46</accession>
<organism evidence="1 2">
    <name type="scientific">Sodalis glossinidius (strain morsitans)</name>
    <dbReference type="NCBI Taxonomy" id="343509"/>
    <lineage>
        <taxon>Bacteria</taxon>
        <taxon>Pseudomonadati</taxon>
        <taxon>Pseudomonadota</taxon>
        <taxon>Gammaproteobacteria</taxon>
        <taxon>Enterobacterales</taxon>
        <taxon>Bruguierivoracaceae</taxon>
        <taxon>Sodalis</taxon>
    </lineage>
</organism>
<evidence type="ECO:0000313" key="1">
    <source>
        <dbReference type="EMBL" id="CRL43772.1"/>
    </source>
</evidence>
<dbReference type="Proteomes" id="UP000245838">
    <property type="component" value="Chromosome sggmmb4_Chromosome"/>
</dbReference>
<gene>
    <name evidence="1" type="ORF">SGGMMB4_00345</name>
</gene>